<organism evidence="1 2">
    <name type="scientific">Helicoverpa armigera</name>
    <name type="common">Cotton bollworm</name>
    <name type="synonym">Heliothis armigera</name>
    <dbReference type="NCBI Taxonomy" id="29058"/>
    <lineage>
        <taxon>Eukaryota</taxon>
        <taxon>Metazoa</taxon>
        <taxon>Ecdysozoa</taxon>
        <taxon>Arthropoda</taxon>
        <taxon>Hexapoda</taxon>
        <taxon>Insecta</taxon>
        <taxon>Pterygota</taxon>
        <taxon>Neoptera</taxon>
        <taxon>Endopterygota</taxon>
        <taxon>Lepidoptera</taxon>
        <taxon>Glossata</taxon>
        <taxon>Ditrysia</taxon>
        <taxon>Noctuoidea</taxon>
        <taxon>Noctuidae</taxon>
        <taxon>Heliothinae</taxon>
        <taxon>Helicoverpa</taxon>
    </lineage>
</organism>
<keyword evidence="2" id="KW-1185">Reference proteome</keyword>
<dbReference type="AlphaFoldDB" id="A0A2W1BCL3"/>
<evidence type="ECO:0000313" key="1">
    <source>
        <dbReference type="EMBL" id="PZC71057.1"/>
    </source>
</evidence>
<gene>
    <name evidence="1" type="primary">HaOG214175</name>
    <name evidence="1" type="ORF">B5X24_HaOG214175</name>
</gene>
<name>A0A2W1BCL3_HELAM</name>
<sequence length="108" mass="12097">MAVNTESFISAIQSKPPIWQSKHPHHNNRTIIRKLSSEIKEQFPISQGVALLMYVTPLQELAPSLWPPDATACRARLGSSHRACSVDPHLGFIIIRAFSQLCWGRLPV</sequence>
<protein>
    <submittedName>
        <fullName evidence="1">Uncharacterized protein</fullName>
    </submittedName>
</protein>
<reference evidence="1 2" key="1">
    <citation type="journal article" date="2017" name="BMC Biol.">
        <title>Genomic innovations, transcriptional plasticity and gene loss underlying the evolution and divergence of two highly polyphagous and invasive Helicoverpa pest species.</title>
        <authorList>
            <person name="Pearce S.L."/>
            <person name="Clarke D.F."/>
            <person name="East P.D."/>
            <person name="Elfekih S."/>
            <person name="Gordon K.H."/>
            <person name="Jermiin L.S."/>
            <person name="McGaughran A."/>
            <person name="Oakeshott J.G."/>
            <person name="Papanikolaou A."/>
            <person name="Perera O.P."/>
            <person name="Rane R.V."/>
            <person name="Richards S."/>
            <person name="Tay W.T."/>
            <person name="Walsh T.K."/>
            <person name="Anderson A."/>
            <person name="Anderson C.J."/>
            <person name="Asgari S."/>
            <person name="Board P.G."/>
            <person name="Bretschneider A."/>
            <person name="Campbell P.M."/>
            <person name="Chertemps T."/>
            <person name="Christeller J.T."/>
            <person name="Coppin C.W."/>
            <person name="Downes S.J."/>
            <person name="Duan G."/>
            <person name="Farnsworth C.A."/>
            <person name="Good R.T."/>
            <person name="Han L.B."/>
            <person name="Han Y.C."/>
            <person name="Hatje K."/>
            <person name="Horne I."/>
            <person name="Huang Y.P."/>
            <person name="Hughes D.S."/>
            <person name="Jacquin-Joly E."/>
            <person name="James W."/>
            <person name="Jhangiani S."/>
            <person name="Kollmar M."/>
            <person name="Kuwar S.S."/>
            <person name="Li S."/>
            <person name="Liu N.Y."/>
            <person name="Maibeche M.T."/>
            <person name="Miller J.R."/>
            <person name="Montagne N."/>
            <person name="Perry T."/>
            <person name="Qu J."/>
            <person name="Song S.V."/>
            <person name="Sutton G.G."/>
            <person name="Vogel H."/>
            <person name="Walenz B.P."/>
            <person name="Xu W."/>
            <person name="Zhang H.J."/>
            <person name="Zou Z."/>
            <person name="Batterham P."/>
            <person name="Edwards O.R."/>
            <person name="Feyereisen R."/>
            <person name="Gibbs R.A."/>
            <person name="Heckel D.G."/>
            <person name="McGrath A."/>
            <person name="Robin C."/>
            <person name="Scherer S.E."/>
            <person name="Worley K.C."/>
            <person name="Wu Y.D."/>
        </authorList>
    </citation>
    <scope>NUCLEOTIDE SEQUENCE [LARGE SCALE GENOMIC DNA]</scope>
    <source>
        <strain evidence="1">Harm_GR_Male_#8</strain>
        <tissue evidence="1">Whole organism</tissue>
    </source>
</reference>
<evidence type="ECO:0000313" key="2">
    <source>
        <dbReference type="Proteomes" id="UP000249218"/>
    </source>
</evidence>
<accession>A0A2W1BCL3</accession>
<dbReference type="EMBL" id="KZ150387">
    <property type="protein sequence ID" value="PZC71057.1"/>
    <property type="molecule type" value="Genomic_DNA"/>
</dbReference>
<dbReference type="Proteomes" id="UP000249218">
    <property type="component" value="Unassembled WGS sequence"/>
</dbReference>
<proteinExistence type="predicted"/>